<dbReference type="PIRSF" id="PIRSF036603">
    <property type="entry name" value="DPol_eta"/>
    <property type="match status" value="1"/>
</dbReference>
<dbReference type="Pfam" id="PF18439">
    <property type="entry name" value="zf_UBZ"/>
    <property type="match status" value="1"/>
</dbReference>
<dbReference type="GO" id="GO:0046872">
    <property type="term" value="F:metal ion binding"/>
    <property type="evidence" value="ECO:0007669"/>
    <property type="project" value="UniProtKB-KW"/>
</dbReference>
<evidence type="ECO:0000256" key="7">
    <source>
        <dbReference type="ARBA" id="ARBA00022833"/>
    </source>
</evidence>
<dbReference type="InterPro" id="IPR043502">
    <property type="entry name" value="DNA/RNA_pol_sf"/>
</dbReference>
<keyword evidence="4" id="KW-0479">Metal-binding</keyword>
<dbReference type="Gene3D" id="3.30.1490.100">
    <property type="entry name" value="DNA polymerase, Y-family, little finger domain"/>
    <property type="match status" value="1"/>
</dbReference>
<feature type="compositionally biased region" description="Basic and acidic residues" evidence="11">
    <location>
        <begin position="502"/>
        <end position="511"/>
    </location>
</feature>
<feature type="domain" description="UmuC" evidence="12">
    <location>
        <begin position="9"/>
        <end position="268"/>
    </location>
</feature>
<dbReference type="Gene3D" id="3.30.70.270">
    <property type="match status" value="1"/>
</dbReference>
<evidence type="ECO:0000313" key="15">
    <source>
        <dbReference type="Proteomes" id="UP000694546"/>
    </source>
</evidence>
<dbReference type="SUPFAM" id="SSF100879">
    <property type="entry name" value="Lesion bypass DNA polymerase (Y-family), little finger domain"/>
    <property type="match status" value="1"/>
</dbReference>
<dbReference type="GO" id="GO:0005657">
    <property type="term" value="C:replication fork"/>
    <property type="evidence" value="ECO:0007669"/>
    <property type="project" value="TreeGrafter"/>
</dbReference>
<evidence type="ECO:0000256" key="3">
    <source>
        <dbReference type="ARBA" id="ARBA00022679"/>
    </source>
</evidence>
<evidence type="ECO:0000256" key="5">
    <source>
        <dbReference type="ARBA" id="ARBA00022763"/>
    </source>
</evidence>
<dbReference type="Pfam" id="PF21704">
    <property type="entry name" value="POLH-Rev1_HhH"/>
    <property type="match status" value="1"/>
</dbReference>
<feature type="region of interest" description="Disordered" evidence="11">
    <location>
        <begin position="471"/>
        <end position="662"/>
    </location>
</feature>
<reference evidence="14" key="2">
    <citation type="submission" date="2025-09" db="UniProtKB">
        <authorList>
            <consortium name="Ensembl"/>
        </authorList>
    </citation>
    <scope>IDENTIFICATION</scope>
</reference>
<evidence type="ECO:0000256" key="4">
    <source>
        <dbReference type="ARBA" id="ARBA00022723"/>
    </source>
</evidence>
<dbReference type="CDD" id="cd01702">
    <property type="entry name" value="PolY_Pol_eta"/>
    <property type="match status" value="1"/>
</dbReference>
<dbReference type="SUPFAM" id="SSF56672">
    <property type="entry name" value="DNA/RNA polymerases"/>
    <property type="match status" value="1"/>
</dbReference>
<dbReference type="Pfam" id="PF11799">
    <property type="entry name" value="IMS_C"/>
    <property type="match status" value="1"/>
</dbReference>
<evidence type="ECO:0000256" key="6">
    <source>
        <dbReference type="ARBA" id="ARBA00022771"/>
    </source>
</evidence>
<dbReference type="OMA" id="QNHRVAK"/>
<dbReference type="InterPro" id="IPR052230">
    <property type="entry name" value="DNA_polymerase_eta"/>
</dbReference>
<dbReference type="Gene3D" id="3.40.1170.60">
    <property type="match status" value="1"/>
</dbReference>
<dbReference type="Ensembl" id="ENSGMOT00000042933.1">
    <property type="protein sequence ID" value="ENSGMOP00000029278.1"/>
    <property type="gene ID" value="ENSGMOG00000012651.2"/>
</dbReference>
<dbReference type="Proteomes" id="UP000694546">
    <property type="component" value="Chromosome 15"/>
</dbReference>
<keyword evidence="6" id="KW-0863">Zinc-finger</keyword>
<dbReference type="GO" id="GO:0005634">
    <property type="term" value="C:nucleus"/>
    <property type="evidence" value="ECO:0007669"/>
    <property type="project" value="UniProtKB-SubCell"/>
</dbReference>
<dbReference type="InterPro" id="IPR043128">
    <property type="entry name" value="Rev_trsase/Diguanyl_cyclase"/>
</dbReference>
<keyword evidence="2" id="KW-0237">DNA synthesis</keyword>
<comment type="subcellular location">
    <subcellularLocation>
        <location evidence="1">Nucleus</location>
    </subcellularLocation>
</comment>
<feature type="region of interest" description="Disordered" evidence="11">
    <location>
        <begin position="693"/>
        <end position="757"/>
    </location>
</feature>
<dbReference type="GO" id="GO:0006281">
    <property type="term" value="P:DNA repair"/>
    <property type="evidence" value="ECO:0007669"/>
    <property type="project" value="UniProtKB-KW"/>
</dbReference>
<dbReference type="GeneID" id="115559550"/>
<evidence type="ECO:0000256" key="1">
    <source>
        <dbReference type="ARBA" id="ARBA00004123"/>
    </source>
</evidence>
<evidence type="ECO:0000259" key="13">
    <source>
        <dbReference type="PROSITE" id="PS51907"/>
    </source>
</evidence>
<evidence type="ECO:0000256" key="2">
    <source>
        <dbReference type="ARBA" id="ARBA00022634"/>
    </source>
</evidence>
<protein>
    <recommendedName>
        <fullName evidence="10">DNA polymerase eta</fullName>
    </recommendedName>
</protein>
<dbReference type="InterPro" id="IPR017961">
    <property type="entry name" value="DNA_pol_Y-fam_little_finger"/>
</dbReference>
<dbReference type="PANTHER" id="PTHR45873">
    <property type="entry name" value="DNA POLYMERASE ETA"/>
    <property type="match status" value="1"/>
</dbReference>
<keyword evidence="8" id="KW-0234">DNA repair</keyword>
<dbReference type="PROSITE" id="PS51907">
    <property type="entry name" value="ZF_UBZ3"/>
    <property type="match status" value="1"/>
</dbReference>
<proteinExistence type="predicted"/>
<feature type="compositionally biased region" description="Polar residues" evidence="11">
    <location>
        <begin position="723"/>
        <end position="739"/>
    </location>
</feature>
<feature type="domain" description="UBZ3-type" evidence="13">
    <location>
        <begin position="657"/>
        <end position="691"/>
    </location>
</feature>
<feature type="compositionally biased region" description="Polar residues" evidence="11">
    <location>
        <begin position="592"/>
        <end position="603"/>
    </location>
</feature>
<dbReference type="RefSeq" id="XP_030234254.1">
    <property type="nucleotide sequence ID" value="XM_030378394.1"/>
</dbReference>
<feature type="compositionally biased region" description="Polar residues" evidence="11">
    <location>
        <begin position="488"/>
        <end position="499"/>
    </location>
</feature>
<feature type="compositionally biased region" description="Low complexity" evidence="11">
    <location>
        <begin position="693"/>
        <end position="722"/>
    </location>
</feature>
<keyword evidence="15" id="KW-1185">Reference proteome</keyword>
<keyword evidence="3" id="KW-0808">Transferase</keyword>
<dbReference type="PROSITE" id="PS50173">
    <property type="entry name" value="UMUC"/>
    <property type="match status" value="1"/>
</dbReference>
<organism evidence="14 15">
    <name type="scientific">Gadus morhua</name>
    <name type="common">Atlantic cod</name>
    <dbReference type="NCBI Taxonomy" id="8049"/>
    <lineage>
        <taxon>Eukaryota</taxon>
        <taxon>Metazoa</taxon>
        <taxon>Chordata</taxon>
        <taxon>Craniata</taxon>
        <taxon>Vertebrata</taxon>
        <taxon>Euteleostomi</taxon>
        <taxon>Actinopterygii</taxon>
        <taxon>Neopterygii</taxon>
        <taxon>Teleostei</taxon>
        <taxon>Neoteleostei</taxon>
        <taxon>Acanthomorphata</taxon>
        <taxon>Zeiogadaria</taxon>
        <taxon>Gadariae</taxon>
        <taxon>Gadiformes</taxon>
        <taxon>Gadoidei</taxon>
        <taxon>Gadidae</taxon>
        <taxon>Gadus</taxon>
    </lineage>
</organism>
<dbReference type="InterPro" id="IPR041298">
    <property type="entry name" value="UBZ3"/>
</dbReference>
<dbReference type="GO" id="GO:0035861">
    <property type="term" value="C:site of double-strand break"/>
    <property type="evidence" value="ECO:0007669"/>
    <property type="project" value="TreeGrafter"/>
</dbReference>
<dbReference type="InterPro" id="IPR036775">
    <property type="entry name" value="DNA_pol_Y-fam_lit_finger_sf"/>
</dbReference>
<sequence>MEYGKDRVVALVDMDCFYVAVEQRINPALKNTPCVVAQYKTWKGGGIIAVSYEARACGVTRNMWADDAKKLCPDLRVARVREAHGKADLTHYREASVEVIEVMSRFAVIERASIDEAYMDLTDAVQLRLKNMTAGERMDPDLLRNTFIQGFPLAQASPEQGVSSESLDKEEQRSRGLQQWLETVPPAPSEGRSSAELQLAVGAAIVEEMRAAVEQHTGFRCSAGISHNKILAKLSCAFNKPNRQTVLPMDSVEELFSSLPVSKIRNLGGKLGVSITETLGVENMGELTQFSKVQLGQHFGDKTGQWLYDLSRGVDFETVKPRQLPKSIGCSKNFAGNSSLGTIEQVKHWLHQLALELEERLTKDRDMNGRVARQLTVGVRQLGDKKPSSFSRCCPLVRYDVAKISGDSFAIIKSLNAAGHHQAAWSPALTLLHISASKFSDTPLAGGGIAGFLSSDVTSSQALFPASVSQGGLVSSGLRSRSSSSGGTPSKPTMIQSLFQRAAEKQRQRTEGEEEEEEEGKDEDGDQECSAVLLPPPASRSVAPSSDQSETEALAPSSSTTLSSSHTSPAKGSDGGISSFFQRKSIERRLQTAGTSSKGQRVTTGPIEIVGAVASALQPEQNSQPPARPPKGQESSVVPGSDDGPPPSPGDPGAGPDDEDLVACEHCGHRVLAWDMPEHSDYHFALDLQKSFASPSSTTTTTVSPSLSAASPPPAATGASATNQATRGKSKSRGQSGPQSKRPRPQGGPLDSFFKKN</sequence>
<accession>A0A8C5AAD4</accession>
<feature type="compositionally biased region" description="Acidic residues" evidence="11">
    <location>
        <begin position="512"/>
        <end position="527"/>
    </location>
</feature>
<dbReference type="GeneTree" id="ENSGT00940000157048"/>
<dbReference type="GO" id="GO:0042276">
    <property type="term" value="P:error-prone translesion synthesis"/>
    <property type="evidence" value="ECO:0007669"/>
    <property type="project" value="TreeGrafter"/>
</dbReference>
<dbReference type="PANTHER" id="PTHR45873:SF1">
    <property type="entry name" value="DNA POLYMERASE ETA"/>
    <property type="match status" value="1"/>
</dbReference>
<keyword evidence="5" id="KW-0227">DNA damage</keyword>
<dbReference type="GO" id="GO:0009411">
    <property type="term" value="P:response to UV"/>
    <property type="evidence" value="ECO:0007669"/>
    <property type="project" value="UniProtKB-ARBA"/>
</dbReference>
<dbReference type="OrthoDB" id="5723at2759"/>
<feature type="compositionally biased region" description="Low complexity" evidence="11">
    <location>
        <begin position="471"/>
        <end position="487"/>
    </location>
</feature>
<keyword evidence="9" id="KW-0539">Nucleus</keyword>
<evidence type="ECO:0000256" key="8">
    <source>
        <dbReference type="ARBA" id="ARBA00023204"/>
    </source>
</evidence>
<dbReference type="Gene3D" id="1.10.150.20">
    <property type="entry name" value="5' to 3' exonuclease, C-terminal subdomain"/>
    <property type="match status" value="1"/>
</dbReference>
<evidence type="ECO:0000259" key="12">
    <source>
        <dbReference type="PROSITE" id="PS50173"/>
    </source>
</evidence>
<evidence type="ECO:0000313" key="14">
    <source>
        <dbReference type="Ensembl" id="ENSGMOP00000029278.1"/>
    </source>
</evidence>
<dbReference type="Pfam" id="PF00817">
    <property type="entry name" value="IMS"/>
    <property type="match status" value="1"/>
</dbReference>
<name>A0A8C5AAD4_GADMO</name>
<dbReference type="AlphaFoldDB" id="A0A8C5AAD4"/>
<dbReference type="GO" id="GO:0003887">
    <property type="term" value="F:DNA-directed DNA polymerase activity"/>
    <property type="evidence" value="ECO:0007669"/>
    <property type="project" value="UniProtKB-EC"/>
</dbReference>
<reference evidence="14" key="1">
    <citation type="submission" date="2025-08" db="UniProtKB">
        <authorList>
            <consortium name="Ensembl"/>
        </authorList>
    </citation>
    <scope>IDENTIFICATION</scope>
</reference>
<gene>
    <name evidence="14" type="primary">polh</name>
</gene>
<keyword evidence="7" id="KW-0862">Zinc</keyword>
<evidence type="ECO:0000256" key="9">
    <source>
        <dbReference type="ARBA" id="ARBA00023242"/>
    </source>
</evidence>
<feature type="compositionally biased region" description="Low complexity" evidence="11">
    <location>
        <begin position="539"/>
        <end position="569"/>
    </location>
</feature>
<evidence type="ECO:0000256" key="11">
    <source>
        <dbReference type="SAM" id="MobiDB-lite"/>
    </source>
</evidence>
<dbReference type="InterPro" id="IPR001126">
    <property type="entry name" value="UmuC"/>
</dbReference>
<evidence type="ECO:0000256" key="10">
    <source>
        <dbReference type="ARBA" id="ARBA00044975"/>
    </source>
</evidence>